<dbReference type="InterPro" id="IPR013320">
    <property type="entry name" value="ConA-like_dom_sf"/>
</dbReference>
<sequence length="292" mass="30273">MKLLLNNKIKATLLAGAVACAGITSCQKSFDAKSYAPSKPLPTYGGYSSSKDIEPASLVAYYPFTTNLADSIAGGTGVATGTSFAKGLNGNGLKGAASAYALYDTPAGIKALKSFTASIWVNMPQNNAAIGLMDIQNDQPGGAGFWGSLAIFFDNGGSASKGVLKVHAFNVAGSSAGVDGWEGGYSVDDPWNKWINVTVSFDAASSTIYVYYNGAQAGKNTVTGFAPMDWSKAAKMVFGTLQFQTTPSLTANTGAQGWAGYVTGTLDNIRFYNKALTASQVSALYNLEAAGR</sequence>
<dbReference type="STRING" id="551996.SAMN05192573_113101"/>
<dbReference type="AlphaFoldDB" id="A0A1G8FXX9"/>
<dbReference type="GO" id="GO:0030246">
    <property type="term" value="F:carbohydrate binding"/>
    <property type="evidence" value="ECO:0007669"/>
    <property type="project" value="UniProtKB-KW"/>
</dbReference>
<accession>A0A1G8FXX9</accession>
<dbReference type="PROSITE" id="PS51257">
    <property type="entry name" value="PROKAR_LIPOPROTEIN"/>
    <property type="match status" value="1"/>
</dbReference>
<organism evidence="1 2">
    <name type="scientific">Mucilaginibacter gossypii</name>
    <dbReference type="NCBI Taxonomy" id="551996"/>
    <lineage>
        <taxon>Bacteria</taxon>
        <taxon>Pseudomonadati</taxon>
        <taxon>Bacteroidota</taxon>
        <taxon>Sphingobacteriia</taxon>
        <taxon>Sphingobacteriales</taxon>
        <taxon>Sphingobacteriaceae</taxon>
        <taxon>Mucilaginibacter</taxon>
    </lineage>
</organism>
<keyword evidence="2" id="KW-1185">Reference proteome</keyword>
<evidence type="ECO:0000313" key="1">
    <source>
        <dbReference type="EMBL" id="SDH86967.1"/>
    </source>
</evidence>
<gene>
    <name evidence="1" type="ORF">SAMN05192573_113101</name>
</gene>
<dbReference type="Pfam" id="PF13385">
    <property type="entry name" value="Laminin_G_3"/>
    <property type="match status" value="1"/>
</dbReference>
<proteinExistence type="predicted"/>
<dbReference type="RefSeq" id="WP_091172186.1">
    <property type="nucleotide sequence ID" value="NZ_FNCG01000013.1"/>
</dbReference>
<dbReference type="Proteomes" id="UP000199705">
    <property type="component" value="Unassembled WGS sequence"/>
</dbReference>
<dbReference type="SUPFAM" id="SSF49899">
    <property type="entry name" value="Concanavalin A-like lectins/glucanases"/>
    <property type="match status" value="1"/>
</dbReference>
<dbReference type="GO" id="GO:0005975">
    <property type="term" value="P:carbohydrate metabolic process"/>
    <property type="evidence" value="ECO:0007669"/>
    <property type="project" value="UniProtKB-ARBA"/>
</dbReference>
<dbReference type="Gene3D" id="2.60.120.200">
    <property type="match status" value="1"/>
</dbReference>
<reference evidence="2" key="1">
    <citation type="submission" date="2016-10" db="EMBL/GenBank/DDBJ databases">
        <authorList>
            <person name="Varghese N."/>
            <person name="Submissions S."/>
        </authorList>
    </citation>
    <scope>NUCLEOTIDE SEQUENCE [LARGE SCALE GENOMIC DNA]</scope>
    <source>
        <strain evidence="2">Gh-67</strain>
    </source>
</reference>
<dbReference type="GO" id="GO:0004553">
    <property type="term" value="F:hydrolase activity, hydrolyzing O-glycosyl compounds"/>
    <property type="evidence" value="ECO:0007669"/>
    <property type="project" value="UniProtKB-ARBA"/>
</dbReference>
<dbReference type="EMBL" id="FNCG01000013">
    <property type="protein sequence ID" value="SDH86967.1"/>
    <property type="molecule type" value="Genomic_DNA"/>
</dbReference>
<evidence type="ECO:0000313" key="2">
    <source>
        <dbReference type="Proteomes" id="UP000199705"/>
    </source>
</evidence>
<keyword evidence="1" id="KW-0430">Lectin</keyword>
<name>A0A1G8FXX9_9SPHI</name>
<protein>
    <submittedName>
        <fullName evidence="1">Concanavalin A-like lectin/glucanases superfamily protein</fullName>
    </submittedName>
</protein>